<evidence type="ECO:0000313" key="1">
    <source>
        <dbReference type="EMBL" id="KAF5799596.1"/>
    </source>
</evidence>
<organism evidence="2 3">
    <name type="scientific">Helianthus annuus</name>
    <name type="common">Common sunflower</name>
    <dbReference type="NCBI Taxonomy" id="4232"/>
    <lineage>
        <taxon>Eukaryota</taxon>
        <taxon>Viridiplantae</taxon>
        <taxon>Streptophyta</taxon>
        <taxon>Embryophyta</taxon>
        <taxon>Tracheophyta</taxon>
        <taxon>Spermatophyta</taxon>
        <taxon>Magnoliopsida</taxon>
        <taxon>eudicotyledons</taxon>
        <taxon>Gunneridae</taxon>
        <taxon>Pentapetalae</taxon>
        <taxon>asterids</taxon>
        <taxon>campanulids</taxon>
        <taxon>Asterales</taxon>
        <taxon>Asteraceae</taxon>
        <taxon>Asteroideae</taxon>
        <taxon>Heliantheae alliance</taxon>
        <taxon>Heliantheae</taxon>
        <taxon>Helianthus</taxon>
    </lineage>
</organism>
<dbReference type="Gramene" id="mRNA:HanXRQr2_Chr07g0306281">
    <property type="protein sequence ID" value="mRNA:HanXRQr2_Chr07g0306281"/>
    <property type="gene ID" value="HanXRQr2_Chr07g0306281"/>
</dbReference>
<dbReference type="EMBL" id="CM007896">
    <property type="protein sequence ID" value="OTG20874.1"/>
    <property type="molecule type" value="Genomic_DNA"/>
</dbReference>
<reference evidence="1 3" key="1">
    <citation type="journal article" date="2017" name="Nature">
        <title>The sunflower genome provides insights into oil metabolism, flowering and Asterid evolution.</title>
        <authorList>
            <person name="Badouin H."/>
            <person name="Gouzy J."/>
            <person name="Grassa C.J."/>
            <person name="Murat F."/>
            <person name="Staton S.E."/>
            <person name="Cottret L."/>
            <person name="Lelandais-Briere C."/>
            <person name="Owens G.L."/>
            <person name="Carrere S."/>
            <person name="Mayjonade B."/>
            <person name="Legrand L."/>
            <person name="Gill N."/>
            <person name="Kane N.C."/>
            <person name="Bowers J.E."/>
            <person name="Hubner S."/>
            <person name="Bellec A."/>
            <person name="Berard A."/>
            <person name="Berges H."/>
            <person name="Blanchet N."/>
            <person name="Boniface M.C."/>
            <person name="Brunel D."/>
            <person name="Catrice O."/>
            <person name="Chaidir N."/>
            <person name="Claudel C."/>
            <person name="Donnadieu C."/>
            <person name="Faraut T."/>
            <person name="Fievet G."/>
            <person name="Helmstetter N."/>
            <person name="King M."/>
            <person name="Knapp S.J."/>
            <person name="Lai Z."/>
            <person name="Le Paslier M.C."/>
            <person name="Lippi Y."/>
            <person name="Lorenzon L."/>
            <person name="Mandel J.R."/>
            <person name="Marage G."/>
            <person name="Marchand G."/>
            <person name="Marquand E."/>
            <person name="Bret-Mestries E."/>
            <person name="Morien E."/>
            <person name="Nambeesan S."/>
            <person name="Nguyen T."/>
            <person name="Pegot-Espagnet P."/>
            <person name="Pouilly N."/>
            <person name="Raftis F."/>
            <person name="Sallet E."/>
            <person name="Schiex T."/>
            <person name="Thomas J."/>
            <person name="Vandecasteele C."/>
            <person name="Vares D."/>
            <person name="Vear F."/>
            <person name="Vautrin S."/>
            <person name="Crespi M."/>
            <person name="Mangin B."/>
            <person name="Burke J.M."/>
            <person name="Salse J."/>
            <person name="Munos S."/>
            <person name="Vincourt P."/>
            <person name="Rieseberg L.H."/>
            <person name="Langlade N.B."/>
        </authorList>
    </citation>
    <scope>NUCLEOTIDE SEQUENCE [LARGE SCALE GENOMIC DNA]</scope>
    <source>
        <strain evidence="3">cv. SF193</strain>
        <tissue evidence="1">Leaves</tissue>
    </source>
</reference>
<sequence>MIKQSTQRTYLRWWSLNNPLVKVFICGLAHGSKIARIWLGKSSLIWLVLNLSRAGSARLESEPSSACNEPDWLVC</sequence>
<dbReference type="EMBL" id="MNCJ02000322">
    <property type="protein sequence ID" value="KAF5799596.1"/>
    <property type="molecule type" value="Genomic_DNA"/>
</dbReference>
<protein>
    <submittedName>
        <fullName evidence="2">Uncharacterized protein</fullName>
    </submittedName>
</protein>
<reference evidence="1" key="3">
    <citation type="submission" date="2020-06" db="EMBL/GenBank/DDBJ databases">
        <title>Helianthus annuus Genome sequencing and assembly Release 2.</title>
        <authorList>
            <person name="Gouzy J."/>
            <person name="Langlade N."/>
            <person name="Munos S."/>
        </authorList>
    </citation>
    <scope>NUCLEOTIDE SEQUENCE</scope>
    <source>
        <tissue evidence="1">Leaves</tissue>
    </source>
</reference>
<evidence type="ECO:0000313" key="3">
    <source>
        <dbReference type="Proteomes" id="UP000215914"/>
    </source>
</evidence>
<evidence type="ECO:0000313" key="2">
    <source>
        <dbReference type="EMBL" id="OTG20874.1"/>
    </source>
</evidence>
<dbReference type="Proteomes" id="UP000215914">
    <property type="component" value="Chromosome 7"/>
</dbReference>
<reference evidence="2" key="2">
    <citation type="submission" date="2017-02" db="EMBL/GenBank/DDBJ databases">
        <title>Sunflower complete genome.</title>
        <authorList>
            <person name="Langlade N."/>
            <person name="Munos S."/>
        </authorList>
    </citation>
    <scope>NUCLEOTIDE SEQUENCE [LARGE SCALE GENOMIC DNA]</scope>
    <source>
        <tissue evidence="2">Leaves</tissue>
    </source>
</reference>
<keyword evidence="3" id="KW-1185">Reference proteome</keyword>
<proteinExistence type="predicted"/>
<gene>
    <name evidence="2" type="ORF">HannXRQ_Chr07g0197911</name>
    <name evidence="1" type="ORF">HanXRQr2_Chr07g0306281</name>
</gene>
<name>A0A251UCM6_HELAN</name>
<dbReference type="InParanoid" id="A0A251UCM6"/>
<dbReference type="AlphaFoldDB" id="A0A251UCM6"/>
<accession>A0A251UCM6</accession>